<sequence length="153" mass="16331">MKLSIFAAAATLLSSTAVAQQAIVINSCPDPIYVQSYPYDGGKAGPLTTVQPGKSFSENFRSSGSTVKVATTKTLTNPLFFGYSLTSDPNYAYYELSNQFGNPFAKKRNTLSPGAGCEQFDCKANSPGCYSTPDMKKVYGCPRPVNLTAHVCA</sequence>
<dbReference type="EMBL" id="CM047941">
    <property type="protein sequence ID" value="KAI9902279.1"/>
    <property type="molecule type" value="Genomic_DNA"/>
</dbReference>
<keyword evidence="2" id="KW-1185">Reference proteome</keyword>
<evidence type="ECO:0000313" key="1">
    <source>
        <dbReference type="EMBL" id="KAI9902279.1"/>
    </source>
</evidence>
<reference evidence="1" key="1">
    <citation type="submission" date="2022-10" db="EMBL/GenBank/DDBJ databases">
        <title>Complete Genome of Trichothecium roseum strain YXFP-22015, a Plant Pathogen Isolated from Citrus.</title>
        <authorList>
            <person name="Wang Y."/>
            <person name="Zhu L."/>
        </authorList>
    </citation>
    <scope>NUCLEOTIDE SEQUENCE</scope>
    <source>
        <strain evidence="1">YXFP-22015</strain>
    </source>
</reference>
<name>A0ACC0V7U5_9HYPO</name>
<comment type="caution">
    <text evidence="1">The sequence shown here is derived from an EMBL/GenBank/DDBJ whole genome shotgun (WGS) entry which is preliminary data.</text>
</comment>
<organism evidence="1 2">
    <name type="scientific">Trichothecium roseum</name>
    <dbReference type="NCBI Taxonomy" id="47278"/>
    <lineage>
        <taxon>Eukaryota</taxon>
        <taxon>Fungi</taxon>
        <taxon>Dikarya</taxon>
        <taxon>Ascomycota</taxon>
        <taxon>Pezizomycotina</taxon>
        <taxon>Sordariomycetes</taxon>
        <taxon>Hypocreomycetidae</taxon>
        <taxon>Hypocreales</taxon>
        <taxon>Hypocreales incertae sedis</taxon>
        <taxon>Trichothecium</taxon>
    </lineage>
</organism>
<accession>A0ACC0V7U5</accession>
<gene>
    <name evidence="1" type="ORF">N3K66_001631</name>
</gene>
<proteinExistence type="predicted"/>
<evidence type="ECO:0000313" key="2">
    <source>
        <dbReference type="Proteomes" id="UP001163324"/>
    </source>
</evidence>
<dbReference type="Proteomes" id="UP001163324">
    <property type="component" value="Chromosome 2"/>
</dbReference>
<protein>
    <submittedName>
        <fullName evidence="1">Uncharacterized protein</fullName>
    </submittedName>
</protein>